<accession>A0A9P6CJF6</accession>
<sequence length="625" mass="69796">MSSEASSVYAALPLNSFRLLTVLPESPQDPGLLVCRLSTHYIASAPSYTALSYTWGSNRNPVSIQIEGHSFPIGQNLHQALTHIRLNAAGDPVVLWVDAICINQVNLDERMDQVRQMNLIYRSASDVLVWLGLPSSDSSVALDFVLELPSLLEGAKRAGSEQSRYVLNDSSIQPRWLALAYLLLRPWWRRVWIIQEISLARAARLFVGTRSIPWSAMHATLSELRHSWQWAMHADTEHTTAKVIEIASTGRSLFDIVPSLVEHGHTADLGALLKITHIFKSTDPRDKIYALLGLTDTHTQAHIQPDYRKSLPDVYRDTFTYLYTRHHGQGLGDMSWITGGVIVHENQREVPSWTPDFRWCNANESLSWASNNPNPWFYVTDTNGSGGIGHGSSAPLQLYHTGDPVIAGLKPVSPRFSENTMTVLGVQFDTIESMEMFWLHDLVEYTEKRITETDLVSKLKSEAESGETIDVPYIAGGSSRMAFYRTLLLDCAVPYINPQTNIPLRLPKEMSSGFEVPGNETLLIPPRTAADVDTLLHRIQRSLSLFHGRCIARTSTGYVGIVPRTAKSGDWVCVLLGGEMPYVLSGVEGDHFRLIGECYIHGIMDGEVMEDVRSGKHVLRDIVMR</sequence>
<dbReference type="AlphaFoldDB" id="A0A9P6CJF6"/>
<name>A0A9P6CJF6_9AGAR</name>
<feature type="domain" description="Heterokaryon incompatibility" evidence="1">
    <location>
        <begin position="48"/>
        <end position="196"/>
    </location>
</feature>
<evidence type="ECO:0000259" key="1">
    <source>
        <dbReference type="Pfam" id="PF06985"/>
    </source>
</evidence>
<dbReference type="Pfam" id="PF06985">
    <property type="entry name" value="HET"/>
    <property type="match status" value="1"/>
</dbReference>
<keyword evidence="3" id="KW-1185">Reference proteome</keyword>
<proteinExistence type="predicted"/>
<comment type="caution">
    <text evidence="2">The sequence shown here is derived from an EMBL/GenBank/DDBJ whole genome shotgun (WGS) entry which is preliminary data.</text>
</comment>
<protein>
    <submittedName>
        <fullName evidence="2">Heterokaryon incompatibility protein-domain-containing protein</fullName>
    </submittedName>
</protein>
<dbReference type="InterPro" id="IPR052895">
    <property type="entry name" value="HetReg/Transcr_Mod"/>
</dbReference>
<dbReference type="InterPro" id="IPR010730">
    <property type="entry name" value="HET"/>
</dbReference>
<reference evidence="2" key="1">
    <citation type="submission" date="2020-11" db="EMBL/GenBank/DDBJ databases">
        <authorList>
            <consortium name="DOE Joint Genome Institute"/>
            <person name="Ahrendt S."/>
            <person name="Riley R."/>
            <person name="Andreopoulos W."/>
            <person name="Labutti K."/>
            <person name="Pangilinan J."/>
            <person name="Ruiz-Duenas F.J."/>
            <person name="Barrasa J.M."/>
            <person name="Sanchez-Garcia M."/>
            <person name="Camarero S."/>
            <person name="Miyauchi S."/>
            <person name="Serrano A."/>
            <person name="Linde D."/>
            <person name="Babiker R."/>
            <person name="Drula E."/>
            <person name="Ayuso-Fernandez I."/>
            <person name="Pacheco R."/>
            <person name="Padilla G."/>
            <person name="Ferreira P."/>
            <person name="Barriuso J."/>
            <person name="Kellner H."/>
            <person name="Castanera R."/>
            <person name="Alfaro M."/>
            <person name="Ramirez L."/>
            <person name="Pisabarro A.G."/>
            <person name="Kuo A."/>
            <person name="Tritt A."/>
            <person name="Lipzen A."/>
            <person name="He G."/>
            <person name="Yan M."/>
            <person name="Ng V."/>
            <person name="Cullen D."/>
            <person name="Martin F."/>
            <person name="Rosso M.-N."/>
            <person name="Henrissat B."/>
            <person name="Hibbett D."/>
            <person name="Martinez A.T."/>
            <person name="Grigoriev I.V."/>
        </authorList>
    </citation>
    <scope>NUCLEOTIDE SEQUENCE</scope>
    <source>
        <strain evidence="2">CBS 247.69</strain>
    </source>
</reference>
<evidence type="ECO:0000313" key="3">
    <source>
        <dbReference type="Proteomes" id="UP000807353"/>
    </source>
</evidence>
<dbReference type="Proteomes" id="UP000807353">
    <property type="component" value="Unassembled WGS sequence"/>
</dbReference>
<dbReference type="PANTHER" id="PTHR24148">
    <property type="entry name" value="ANKYRIN REPEAT DOMAIN-CONTAINING PROTEIN 39 HOMOLOG-RELATED"/>
    <property type="match status" value="1"/>
</dbReference>
<evidence type="ECO:0000313" key="2">
    <source>
        <dbReference type="EMBL" id="KAF9462819.1"/>
    </source>
</evidence>
<dbReference type="EMBL" id="MU150268">
    <property type="protein sequence ID" value="KAF9462819.1"/>
    <property type="molecule type" value="Genomic_DNA"/>
</dbReference>
<gene>
    <name evidence="2" type="ORF">BDZ94DRAFT_1219195</name>
</gene>
<organism evidence="2 3">
    <name type="scientific">Collybia nuda</name>
    <dbReference type="NCBI Taxonomy" id="64659"/>
    <lineage>
        <taxon>Eukaryota</taxon>
        <taxon>Fungi</taxon>
        <taxon>Dikarya</taxon>
        <taxon>Basidiomycota</taxon>
        <taxon>Agaricomycotina</taxon>
        <taxon>Agaricomycetes</taxon>
        <taxon>Agaricomycetidae</taxon>
        <taxon>Agaricales</taxon>
        <taxon>Tricholomatineae</taxon>
        <taxon>Clitocybaceae</taxon>
        <taxon>Collybia</taxon>
    </lineage>
</organism>
<dbReference type="OrthoDB" id="5303367at2759"/>
<dbReference type="Pfam" id="PF26639">
    <property type="entry name" value="Het-6_barrel"/>
    <property type="match status" value="1"/>
</dbReference>
<dbReference type="PANTHER" id="PTHR24148:SF64">
    <property type="entry name" value="HETEROKARYON INCOMPATIBILITY DOMAIN-CONTAINING PROTEIN"/>
    <property type="match status" value="1"/>
</dbReference>